<dbReference type="EMBL" id="UZAU01000369">
    <property type="status" value="NOT_ANNOTATED_CDS"/>
    <property type="molecule type" value="Genomic_DNA"/>
</dbReference>
<organism evidence="1 2">
    <name type="scientific">Cannabis sativa</name>
    <name type="common">Hemp</name>
    <name type="synonym">Marijuana</name>
    <dbReference type="NCBI Taxonomy" id="3483"/>
    <lineage>
        <taxon>Eukaryota</taxon>
        <taxon>Viridiplantae</taxon>
        <taxon>Streptophyta</taxon>
        <taxon>Embryophyta</taxon>
        <taxon>Tracheophyta</taxon>
        <taxon>Spermatophyta</taxon>
        <taxon>Magnoliopsida</taxon>
        <taxon>eudicotyledons</taxon>
        <taxon>Gunneridae</taxon>
        <taxon>Pentapetalae</taxon>
        <taxon>rosids</taxon>
        <taxon>fabids</taxon>
        <taxon>Rosales</taxon>
        <taxon>Cannabaceae</taxon>
        <taxon>Cannabis</taxon>
    </lineage>
</organism>
<accession>A0A803PIZ5</accession>
<dbReference type="InterPro" id="IPR036691">
    <property type="entry name" value="Endo/exonu/phosph_ase_sf"/>
</dbReference>
<dbReference type="PANTHER" id="PTHR46890">
    <property type="entry name" value="NON-LTR RETROLELEMENT REVERSE TRANSCRIPTASE-LIKE PROTEIN-RELATED"/>
    <property type="match status" value="1"/>
</dbReference>
<dbReference type="InterPro" id="IPR052343">
    <property type="entry name" value="Retrotransposon-Effector_Assoc"/>
</dbReference>
<dbReference type="EnsemblPlants" id="evm.model.04.849">
    <property type="protein sequence ID" value="cds.evm.model.04.849"/>
    <property type="gene ID" value="evm.TU.04.849"/>
</dbReference>
<reference evidence="1" key="2">
    <citation type="submission" date="2021-03" db="UniProtKB">
        <authorList>
            <consortium name="EnsemblPlants"/>
        </authorList>
    </citation>
    <scope>IDENTIFICATION</scope>
</reference>
<dbReference type="Gramene" id="evm.model.04.849">
    <property type="protein sequence ID" value="cds.evm.model.04.849"/>
    <property type="gene ID" value="evm.TU.04.849"/>
</dbReference>
<reference evidence="1" key="1">
    <citation type="submission" date="2018-11" db="EMBL/GenBank/DDBJ databases">
        <authorList>
            <person name="Grassa J C."/>
        </authorList>
    </citation>
    <scope>NUCLEOTIDE SEQUENCE [LARGE SCALE GENOMIC DNA]</scope>
</reference>
<protein>
    <recommendedName>
        <fullName evidence="3">Reverse transcriptase</fullName>
    </recommendedName>
</protein>
<dbReference type="AlphaFoldDB" id="A0A803PIZ5"/>
<dbReference type="Proteomes" id="UP000596661">
    <property type="component" value="Chromosome 4"/>
</dbReference>
<dbReference type="SUPFAM" id="SSF56219">
    <property type="entry name" value="DNase I-like"/>
    <property type="match status" value="1"/>
</dbReference>
<evidence type="ECO:0008006" key="3">
    <source>
        <dbReference type="Google" id="ProtNLM"/>
    </source>
</evidence>
<dbReference type="PANTHER" id="PTHR46890:SF48">
    <property type="entry name" value="RNA-DIRECTED DNA POLYMERASE"/>
    <property type="match status" value="1"/>
</dbReference>
<evidence type="ECO:0000313" key="1">
    <source>
        <dbReference type="EnsemblPlants" id="cds.evm.model.04.849"/>
    </source>
</evidence>
<keyword evidence="2" id="KW-1185">Reference proteome</keyword>
<dbReference type="OMA" id="WIRDPEC"/>
<dbReference type="Gene3D" id="3.60.10.10">
    <property type="entry name" value="Endonuclease/exonuclease/phosphatase"/>
    <property type="match status" value="1"/>
</dbReference>
<sequence length="474" mass="54603">MVVSLEFQCLFGDCASPSSNDKPTVWEDDERRRNTRVKLRVKGLNFGLDNLDLEVEDREQFLTTACYPEKPSEICQNGTSSTLGDKAMSWNCRGLGKPCAVKALRGLVWSVDHELFLMEIKVNFNRMRNIWQRLGFFDAVVVEADGSSGGLCLCWKDGLELDVLSMDSSMIRVKVTNILHGKAWFGVFVYAPPSRGDRKEFWEHLALEDRYNKPFRFLDAWIRDPECFEVVKDAWKLVNSFPENAQLEADILLEMDEILEHQETIWRQKSREIWLQEGDRNSKFFHASTVIRRKQNFIDSISEDGSRWISGRSNVGNYFLSKFKETFHASQVSLGDCIKELVNPLISEECNEELVRISDAEEIRKVVWSLGQLKSLGPDGMPGRFYRAHWNIVGMDVVDTVKEFFLTGEFHKDLNKTFNVLILKNLRASKFDDFRPISLCNFVYKVIAKILANRLWPNLAGIISPFQSAFVPNH</sequence>
<evidence type="ECO:0000313" key="2">
    <source>
        <dbReference type="Proteomes" id="UP000596661"/>
    </source>
</evidence>
<proteinExistence type="predicted"/>
<name>A0A803PIZ5_CANSA</name>